<dbReference type="InParanoid" id="A0A0N1INJ9"/>
<dbReference type="GO" id="GO:0010997">
    <property type="term" value="F:anaphase-promoting complex binding"/>
    <property type="evidence" value="ECO:0007669"/>
    <property type="project" value="TreeGrafter"/>
</dbReference>
<feature type="compositionally biased region" description="Basic and acidic residues" evidence="4">
    <location>
        <begin position="113"/>
        <end position="130"/>
    </location>
</feature>
<feature type="region of interest" description="Disordered" evidence="4">
    <location>
        <begin position="28"/>
        <end position="130"/>
    </location>
</feature>
<keyword evidence="2" id="KW-0597">Phosphoprotein</keyword>
<dbReference type="GO" id="GO:0007095">
    <property type="term" value="P:mitotic G2 DNA damage checkpoint signaling"/>
    <property type="evidence" value="ECO:0007669"/>
    <property type="project" value="TreeGrafter"/>
</dbReference>
<evidence type="ECO:0000313" key="6">
    <source>
        <dbReference type="Proteomes" id="UP000053240"/>
    </source>
</evidence>
<dbReference type="PANTHER" id="PTHR14396:SF10">
    <property type="entry name" value="CLASPIN"/>
    <property type="match status" value="1"/>
</dbReference>
<dbReference type="Proteomes" id="UP000053240">
    <property type="component" value="Unassembled WGS sequence"/>
</dbReference>
<organism evidence="5 6">
    <name type="scientific">Papilio machaon</name>
    <name type="common">Old World swallowtail butterfly</name>
    <dbReference type="NCBI Taxonomy" id="76193"/>
    <lineage>
        <taxon>Eukaryota</taxon>
        <taxon>Metazoa</taxon>
        <taxon>Ecdysozoa</taxon>
        <taxon>Arthropoda</taxon>
        <taxon>Hexapoda</taxon>
        <taxon>Insecta</taxon>
        <taxon>Pterygota</taxon>
        <taxon>Neoptera</taxon>
        <taxon>Endopterygota</taxon>
        <taxon>Lepidoptera</taxon>
        <taxon>Glossata</taxon>
        <taxon>Ditrysia</taxon>
        <taxon>Papilionoidea</taxon>
        <taxon>Papilionidae</taxon>
        <taxon>Papilioninae</taxon>
        <taxon>Papilio</taxon>
    </lineage>
</organism>
<evidence type="ECO:0000256" key="1">
    <source>
        <dbReference type="ARBA" id="ARBA00004123"/>
    </source>
</evidence>
<feature type="compositionally biased region" description="Polar residues" evidence="4">
    <location>
        <begin position="99"/>
        <end position="112"/>
    </location>
</feature>
<dbReference type="GO" id="GO:0033314">
    <property type="term" value="P:mitotic DNA replication checkpoint signaling"/>
    <property type="evidence" value="ECO:0007669"/>
    <property type="project" value="TreeGrafter"/>
</dbReference>
<dbReference type="GO" id="GO:0005634">
    <property type="term" value="C:nucleus"/>
    <property type="evidence" value="ECO:0007669"/>
    <property type="project" value="UniProtKB-SubCell"/>
</dbReference>
<dbReference type="AlphaFoldDB" id="A0A0N1INJ9"/>
<dbReference type="PANTHER" id="PTHR14396">
    <property type="entry name" value="CLASPIN"/>
    <property type="match status" value="1"/>
</dbReference>
<dbReference type="STRING" id="76193.A0A0N1INJ9"/>
<protein>
    <submittedName>
        <fullName evidence="5">Claspin</fullName>
    </submittedName>
</protein>
<accession>A0A0N1INJ9</accession>
<evidence type="ECO:0000256" key="4">
    <source>
        <dbReference type="SAM" id="MobiDB-lite"/>
    </source>
</evidence>
<feature type="compositionally biased region" description="Acidic residues" evidence="4">
    <location>
        <begin position="53"/>
        <end position="65"/>
    </location>
</feature>
<keyword evidence="3" id="KW-0539">Nucleus</keyword>
<keyword evidence="6" id="KW-1185">Reference proteome</keyword>
<dbReference type="EMBL" id="KQ461007">
    <property type="protein sequence ID" value="KPJ10002.1"/>
    <property type="molecule type" value="Genomic_DNA"/>
</dbReference>
<sequence>MAGFKQYLEGKREVRLLQELLFEDGDLGDGHRQRKFRWKDADDTEETGAAGDEFADTQEEEFESEELWRKQRHEREMEDEDLNNSGLNRSALIKANLSKAPQTSQVTAPNKNFNEDKEKEVQEKKAHKDIPIPKKPFAIFQQNYHGSLLSRGKGTLARLAAIANPLAGDGETTKISTSTNRRNFVFAALSQDEEPKATKRKADIVAPSPVLIKKLKAEEKQKPTRSSLFDYLDG</sequence>
<evidence type="ECO:0000313" key="5">
    <source>
        <dbReference type="EMBL" id="KPJ10002.1"/>
    </source>
</evidence>
<comment type="subcellular location">
    <subcellularLocation>
        <location evidence="1">Nucleus</location>
    </subcellularLocation>
</comment>
<dbReference type="InterPro" id="IPR024146">
    <property type="entry name" value="Claspin"/>
</dbReference>
<name>A0A0N1INJ9_PAPMA</name>
<evidence type="ECO:0000256" key="3">
    <source>
        <dbReference type="ARBA" id="ARBA00023242"/>
    </source>
</evidence>
<gene>
    <name evidence="5" type="ORF">RR48_00841</name>
</gene>
<feature type="compositionally biased region" description="Basic and acidic residues" evidence="4">
    <location>
        <begin position="66"/>
        <end position="76"/>
    </location>
</feature>
<reference evidence="5 6" key="1">
    <citation type="journal article" date="2015" name="Nat. Commun.">
        <title>Outbred genome sequencing and CRISPR/Cas9 gene editing in butterflies.</title>
        <authorList>
            <person name="Li X."/>
            <person name="Fan D."/>
            <person name="Zhang W."/>
            <person name="Liu G."/>
            <person name="Zhang L."/>
            <person name="Zhao L."/>
            <person name="Fang X."/>
            <person name="Chen L."/>
            <person name="Dong Y."/>
            <person name="Chen Y."/>
            <person name="Ding Y."/>
            <person name="Zhao R."/>
            <person name="Feng M."/>
            <person name="Zhu Y."/>
            <person name="Feng Y."/>
            <person name="Jiang X."/>
            <person name="Zhu D."/>
            <person name="Xiang H."/>
            <person name="Feng X."/>
            <person name="Li S."/>
            <person name="Wang J."/>
            <person name="Zhang G."/>
            <person name="Kronforst M.R."/>
            <person name="Wang W."/>
        </authorList>
    </citation>
    <scope>NUCLEOTIDE SEQUENCE [LARGE SCALE GENOMIC DNA]</scope>
    <source>
        <strain evidence="5">Ya'a_city_454_Pm</strain>
        <tissue evidence="5">Whole body</tissue>
    </source>
</reference>
<evidence type="ECO:0000256" key="2">
    <source>
        <dbReference type="ARBA" id="ARBA00022553"/>
    </source>
</evidence>
<proteinExistence type="predicted"/>